<feature type="compositionally biased region" description="Basic and acidic residues" evidence="1">
    <location>
        <begin position="147"/>
        <end position="156"/>
    </location>
</feature>
<gene>
    <name evidence="2" type="ORF">LAMI_0G17546G</name>
</gene>
<feature type="region of interest" description="Disordered" evidence="1">
    <location>
        <begin position="145"/>
        <end position="170"/>
    </location>
</feature>
<organism evidence="2 3">
    <name type="scientific">Lachancea mirantina</name>
    <dbReference type="NCBI Taxonomy" id="1230905"/>
    <lineage>
        <taxon>Eukaryota</taxon>
        <taxon>Fungi</taxon>
        <taxon>Dikarya</taxon>
        <taxon>Ascomycota</taxon>
        <taxon>Saccharomycotina</taxon>
        <taxon>Saccharomycetes</taxon>
        <taxon>Saccharomycetales</taxon>
        <taxon>Saccharomycetaceae</taxon>
        <taxon>Lachancea</taxon>
    </lineage>
</organism>
<sequence>MTPATPPRSRNRRSARAGTNSKGFISPTTPHRLEEFENLLTPATSTRHKPVVLEKLRSPIRGLKTPEYTPAKLPSKRRLDAAKGEDGFGSVSRVLFPTQNSSTTPQLTSSTESGTNRDSAPQLLLAEAPALHYSKCTGLEVSSVLEKQQDTKDVHSTIKISKQTPGTPSDKIVTFEMANDWNNNSGSRFSSDEEGEEVDHQIRKTQLENPFESNDYADRETRSRRQKALLASDPQLKDKITCRDRLGNIVKERRLTKEEQEQFKPKALFTKELERRGNKDE</sequence>
<evidence type="ECO:0000256" key="1">
    <source>
        <dbReference type="SAM" id="MobiDB-lite"/>
    </source>
</evidence>
<reference evidence="2 3" key="1">
    <citation type="submission" date="2016-03" db="EMBL/GenBank/DDBJ databases">
        <authorList>
            <person name="Devillers H."/>
        </authorList>
    </citation>
    <scope>NUCLEOTIDE SEQUENCE [LARGE SCALE GENOMIC DNA]</scope>
    <source>
        <strain evidence="2">CBS 11717</strain>
    </source>
</reference>
<keyword evidence="3" id="KW-1185">Reference proteome</keyword>
<protein>
    <submittedName>
        <fullName evidence="2">LAMI_0G17546g1_1</fullName>
    </submittedName>
</protein>
<feature type="compositionally biased region" description="Basic and acidic residues" evidence="1">
    <location>
        <begin position="77"/>
        <end position="86"/>
    </location>
</feature>
<feature type="region of interest" description="Disordered" evidence="1">
    <location>
        <begin position="63"/>
        <end position="120"/>
    </location>
</feature>
<feature type="region of interest" description="Disordered" evidence="1">
    <location>
        <begin position="204"/>
        <end position="232"/>
    </location>
</feature>
<evidence type="ECO:0000313" key="3">
    <source>
        <dbReference type="Proteomes" id="UP000191024"/>
    </source>
</evidence>
<dbReference type="OrthoDB" id="4060584at2759"/>
<accession>A0A1G4KCU6</accession>
<dbReference type="EMBL" id="LT598469">
    <property type="protein sequence ID" value="SCV02284.1"/>
    <property type="molecule type" value="Genomic_DNA"/>
</dbReference>
<dbReference type="Proteomes" id="UP000191024">
    <property type="component" value="Chromosome G"/>
</dbReference>
<feature type="compositionally biased region" description="Polar residues" evidence="1">
    <location>
        <begin position="97"/>
        <end position="119"/>
    </location>
</feature>
<evidence type="ECO:0000313" key="2">
    <source>
        <dbReference type="EMBL" id="SCV02284.1"/>
    </source>
</evidence>
<feature type="region of interest" description="Disordered" evidence="1">
    <location>
        <begin position="1"/>
        <end position="30"/>
    </location>
</feature>
<proteinExistence type="predicted"/>
<feature type="compositionally biased region" description="Polar residues" evidence="1">
    <location>
        <begin position="158"/>
        <end position="167"/>
    </location>
</feature>
<name>A0A1G4KCU6_9SACH</name>
<dbReference type="AlphaFoldDB" id="A0A1G4KCU6"/>